<dbReference type="PROSITE" id="PS51318">
    <property type="entry name" value="TAT"/>
    <property type="match status" value="1"/>
</dbReference>
<sequence length="119" mass="12505">MHVTRQISRRTILKATGVAAGAAPIATAATPSVAAGGPFAHPGLLHTGADLARMAAKVKAGASPYTAGYAKLTANRHSQSDWTARPQTTVYRGAELRPRSTWPQNYGILYNDIHAEASP</sequence>
<accession>A0A1S2PDQ5</accession>
<organism evidence="2 3">
    <name type="scientific">Streptomyces monashensis</name>
    <dbReference type="NCBI Taxonomy" id="1678012"/>
    <lineage>
        <taxon>Bacteria</taxon>
        <taxon>Bacillati</taxon>
        <taxon>Actinomycetota</taxon>
        <taxon>Actinomycetes</taxon>
        <taxon>Kitasatosporales</taxon>
        <taxon>Streptomycetaceae</taxon>
        <taxon>Streptomyces</taxon>
    </lineage>
</organism>
<dbReference type="RefSeq" id="WP_071385804.1">
    <property type="nucleotide sequence ID" value="NZ_MLYO01000082.1"/>
</dbReference>
<comment type="caution">
    <text evidence="2">The sequence shown here is derived from an EMBL/GenBank/DDBJ whole genome shotgun (WGS) entry which is preliminary data.</text>
</comment>
<dbReference type="Proteomes" id="UP000179642">
    <property type="component" value="Unassembled WGS sequence"/>
</dbReference>
<reference evidence="2 3" key="1">
    <citation type="submission" date="2016-10" db="EMBL/GenBank/DDBJ databases">
        <title>Genome sequence of Streptomyces sp. MUSC 1.</title>
        <authorList>
            <person name="Lee L.-H."/>
            <person name="Ser H.-L."/>
            <person name="Law J.W.-F."/>
        </authorList>
    </citation>
    <scope>NUCLEOTIDE SEQUENCE [LARGE SCALE GENOMIC DNA]</scope>
    <source>
        <strain evidence="2 3">MUSC 1</strain>
    </source>
</reference>
<dbReference type="InterPro" id="IPR019546">
    <property type="entry name" value="TAT_signal_bac_arc"/>
</dbReference>
<evidence type="ECO:0000256" key="1">
    <source>
        <dbReference type="SAM" id="SignalP"/>
    </source>
</evidence>
<dbReference type="OrthoDB" id="3862295at2"/>
<evidence type="ECO:0000313" key="2">
    <source>
        <dbReference type="EMBL" id="OIJ91863.1"/>
    </source>
</evidence>
<protein>
    <submittedName>
        <fullName evidence="2">Uncharacterized protein</fullName>
    </submittedName>
</protein>
<dbReference type="NCBIfam" id="TIGR01409">
    <property type="entry name" value="TAT_signal_seq"/>
    <property type="match status" value="1"/>
</dbReference>
<proteinExistence type="predicted"/>
<keyword evidence="3" id="KW-1185">Reference proteome</keyword>
<feature type="chain" id="PRO_5010269769" evidence="1">
    <location>
        <begin position="29"/>
        <end position="119"/>
    </location>
</feature>
<keyword evidence="1" id="KW-0732">Signal</keyword>
<feature type="signal peptide" evidence="1">
    <location>
        <begin position="1"/>
        <end position="28"/>
    </location>
</feature>
<gene>
    <name evidence="2" type="ORF">BIV23_39405</name>
</gene>
<name>A0A1S2PDQ5_9ACTN</name>
<dbReference type="InterPro" id="IPR006311">
    <property type="entry name" value="TAT_signal"/>
</dbReference>
<dbReference type="EMBL" id="MLYO01000082">
    <property type="protein sequence ID" value="OIJ91863.1"/>
    <property type="molecule type" value="Genomic_DNA"/>
</dbReference>
<evidence type="ECO:0000313" key="3">
    <source>
        <dbReference type="Proteomes" id="UP000179642"/>
    </source>
</evidence>
<dbReference type="AlphaFoldDB" id="A0A1S2PDQ5"/>